<keyword evidence="2" id="KW-1185">Reference proteome</keyword>
<sequence length="326" mass="37695">MMPRRTRMQRRSTMVRPVTFSSCIRFVSNLATAYMTKHQKLDVKLQRYSPDAPGDSFAKLSLEEKSELSESSEEEESKGASRADFVFFDPKSDDFHGVKMLLQNYLDNKQWDLSGFVDLILGQSTVGTVVKKEDDEDDGLFSVVTALNLGRYKDHKCIMEIREFLIEVCQDRNVIDDLRLLWTEQAHDVGLLVSQRVTNLPLQLLPLLYSALFYEVLLAAEDEPTEELRKALCFKSYLIVSKIYKHKNADYEKGESCQNEEFIIYIKPEDEIFHKLCLWSFCFPLHSEDVTTHEVSDYRLMGLVMAVEAHKISSFLEELHSLFVES</sequence>
<evidence type="ECO:0000313" key="2">
    <source>
        <dbReference type="Proteomes" id="UP000091857"/>
    </source>
</evidence>
<protein>
    <submittedName>
        <fullName evidence="1">Uncharacterized protein</fullName>
    </submittedName>
</protein>
<evidence type="ECO:0000313" key="1">
    <source>
        <dbReference type="EMBL" id="KAG8637523.1"/>
    </source>
</evidence>
<accession>A0ACB7GCU5</accession>
<gene>
    <name evidence="1" type="ORF">MANES_15G130900v8</name>
</gene>
<dbReference type="EMBL" id="CM004401">
    <property type="protein sequence ID" value="KAG8637523.1"/>
    <property type="molecule type" value="Genomic_DNA"/>
</dbReference>
<comment type="caution">
    <text evidence="1">The sequence shown here is derived from an EMBL/GenBank/DDBJ whole genome shotgun (WGS) entry which is preliminary data.</text>
</comment>
<organism evidence="1 2">
    <name type="scientific">Manihot esculenta</name>
    <name type="common">Cassava</name>
    <name type="synonym">Jatropha manihot</name>
    <dbReference type="NCBI Taxonomy" id="3983"/>
    <lineage>
        <taxon>Eukaryota</taxon>
        <taxon>Viridiplantae</taxon>
        <taxon>Streptophyta</taxon>
        <taxon>Embryophyta</taxon>
        <taxon>Tracheophyta</taxon>
        <taxon>Spermatophyta</taxon>
        <taxon>Magnoliopsida</taxon>
        <taxon>eudicotyledons</taxon>
        <taxon>Gunneridae</taxon>
        <taxon>Pentapetalae</taxon>
        <taxon>rosids</taxon>
        <taxon>fabids</taxon>
        <taxon>Malpighiales</taxon>
        <taxon>Euphorbiaceae</taxon>
        <taxon>Crotonoideae</taxon>
        <taxon>Manihoteae</taxon>
        <taxon>Manihot</taxon>
    </lineage>
</organism>
<reference evidence="2" key="1">
    <citation type="journal article" date="2016" name="Nat. Biotechnol.">
        <title>Sequencing wild and cultivated cassava and related species reveals extensive interspecific hybridization and genetic diversity.</title>
        <authorList>
            <person name="Bredeson J.V."/>
            <person name="Lyons J.B."/>
            <person name="Prochnik S.E."/>
            <person name="Wu G.A."/>
            <person name="Ha C.M."/>
            <person name="Edsinger-Gonzales E."/>
            <person name="Grimwood J."/>
            <person name="Schmutz J."/>
            <person name="Rabbi I.Y."/>
            <person name="Egesi C."/>
            <person name="Nauluvula P."/>
            <person name="Lebot V."/>
            <person name="Ndunguru J."/>
            <person name="Mkamilo G."/>
            <person name="Bart R.S."/>
            <person name="Setter T.L."/>
            <person name="Gleadow R.M."/>
            <person name="Kulakow P."/>
            <person name="Ferguson M.E."/>
            <person name="Rounsley S."/>
            <person name="Rokhsar D.S."/>
        </authorList>
    </citation>
    <scope>NUCLEOTIDE SEQUENCE [LARGE SCALE GENOMIC DNA]</scope>
    <source>
        <strain evidence="2">cv. AM560-2</strain>
    </source>
</reference>
<name>A0ACB7GCU5_MANES</name>
<dbReference type="Proteomes" id="UP000091857">
    <property type="component" value="Chromosome 15"/>
</dbReference>
<proteinExistence type="predicted"/>